<dbReference type="EMBL" id="JAODUP010001127">
    <property type="protein sequence ID" value="KAK2141289.1"/>
    <property type="molecule type" value="Genomic_DNA"/>
</dbReference>
<evidence type="ECO:0000313" key="5">
    <source>
        <dbReference type="Proteomes" id="UP001208570"/>
    </source>
</evidence>
<feature type="domain" description="Thioesterase" evidence="3">
    <location>
        <begin position="23"/>
        <end position="253"/>
    </location>
</feature>
<dbReference type="EC" id="3.1.2.14" evidence="2"/>
<dbReference type="Pfam" id="PF00975">
    <property type="entry name" value="Thioesterase"/>
    <property type="match status" value="1"/>
</dbReference>
<sequence length="259" mass="30167">MPVDGISSAWFNNLHPRPEAECRLFCFPWCGGGSQFFARWGEDFANIEVLGIRFPGRENRIKESMVSDISKIITPVCDEIAKNYFDKPFAFFGHSMGTIFCYEAAAYLKEKYGKEPKHIFFSAEYAPHSKVRKDRLEDKTLKALHEYSDVELIERIGKHGGTPKMFLENKDFMVNTFLPPYRNDLKMIGMYYRPMKGKKQLSCPVTAFDGDRDVNHHLYEFSEITSGRFQQMKFPGHHFYLLKEDNTKRLRDVITRALT</sequence>
<comment type="similarity">
    <text evidence="1">Belongs to the thioesterase family.</text>
</comment>
<evidence type="ECO:0000256" key="2">
    <source>
        <dbReference type="ARBA" id="ARBA00012480"/>
    </source>
</evidence>
<dbReference type="Gene3D" id="3.40.50.1820">
    <property type="entry name" value="alpha/beta hydrolase"/>
    <property type="match status" value="1"/>
</dbReference>
<protein>
    <recommendedName>
        <fullName evidence="2">oleoyl-[acyl-carrier-protein] hydrolase</fullName>
        <ecNumber evidence="2">3.1.2.14</ecNumber>
    </recommendedName>
</protein>
<evidence type="ECO:0000256" key="1">
    <source>
        <dbReference type="ARBA" id="ARBA00007169"/>
    </source>
</evidence>
<dbReference type="PANTHER" id="PTHR11487:SF0">
    <property type="entry name" value="S-ACYL FATTY ACID SYNTHASE THIOESTERASE, MEDIUM CHAIN"/>
    <property type="match status" value="1"/>
</dbReference>
<dbReference type="InterPro" id="IPR001031">
    <property type="entry name" value="Thioesterase"/>
</dbReference>
<comment type="caution">
    <text evidence="4">The sequence shown here is derived from an EMBL/GenBank/DDBJ whole genome shotgun (WGS) entry which is preliminary data.</text>
</comment>
<name>A0AAD9IV63_9ANNE</name>
<dbReference type="GO" id="GO:0016297">
    <property type="term" value="F:fatty acyl-[ACP] hydrolase activity"/>
    <property type="evidence" value="ECO:0007669"/>
    <property type="project" value="UniProtKB-EC"/>
</dbReference>
<dbReference type="AlphaFoldDB" id="A0AAD9IV63"/>
<dbReference type="InterPro" id="IPR012223">
    <property type="entry name" value="TEII"/>
</dbReference>
<keyword evidence="5" id="KW-1185">Reference proteome</keyword>
<evidence type="ECO:0000313" key="4">
    <source>
        <dbReference type="EMBL" id="KAK2141289.1"/>
    </source>
</evidence>
<evidence type="ECO:0000259" key="3">
    <source>
        <dbReference type="Pfam" id="PF00975"/>
    </source>
</evidence>
<dbReference type="PANTHER" id="PTHR11487">
    <property type="entry name" value="THIOESTERASE"/>
    <property type="match status" value="1"/>
</dbReference>
<dbReference type="Proteomes" id="UP001208570">
    <property type="component" value="Unassembled WGS sequence"/>
</dbReference>
<dbReference type="GO" id="GO:0008610">
    <property type="term" value="P:lipid biosynthetic process"/>
    <property type="evidence" value="ECO:0007669"/>
    <property type="project" value="TreeGrafter"/>
</dbReference>
<proteinExistence type="inferred from homology"/>
<gene>
    <name evidence="4" type="ORF">LSH36_1127g00061</name>
</gene>
<dbReference type="InterPro" id="IPR029058">
    <property type="entry name" value="AB_hydrolase_fold"/>
</dbReference>
<organism evidence="4 5">
    <name type="scientific">Paralvinella palmiformis</name>
    <dbReference type="NCBI Taxonomy" id="53620"/>
    <lineage>
        <taxon>Eukaryota</taxon>
        <taxon>Metazoa</taxon>
        <taxon>Spiralia</taxon>
        <taxon>Lophotrochozoa</taxon>
        <taxon>Annelida</taxon>
        <taxon>Polychaeta</taxon>
        <taxon>Sedentaria</taxon>
        <taxon>Canalipalpata</taxon>
        <taxon>Terebellida</taxon>
        <taxon>Terebelliformia</taxon>
        <taxon>Alvinellidae</taxon>
        <taxon>Paralvinella</taxon>
    </lineage>
</organism>
<reference evidence="4" key="1">
    <citation type="journal article" date="2023" name="Mol. Biol. Evol.">
        <title>Third-Generation Sequencing Reveals the Adaptive Role of the Epigenome in Three Deep-Sea Polychaetes.</title>
        <authorList>
            <person name="Perez M."/>
            <person name="Aroh O."/>
            <person name="Sun Y."/>
            <person name="Lan Y."/>
            <person name="Juniper S.K."/>
            <person name="Young C.R."/>
            <person name="Angers B."/>
            <person name="Qian P.Y."/>
        </authorList>
    </citation>
    <scope>NUCLEOTIDE SEQUENCE</scope>
    <source>
        <strain evidence="4">P08H-3</strain>
    </source>
</reference>
<accession>A0AAD9IV63</accession>
<dbReference type="SUPFAM" id="SSF53474">
    <property type="entry name" value="alpha/beta-Hydrolases"/>
    <property type="match status" value="1"/>
</dbReference>